<dbReference type="Proteomes" id="UP001292216">
    <property type="component" value="Unassembled WGS sequence"/>
</dbReference>
<evidence type="ECO:0000313" key="6">
    <source>
        <dbReference type="EMBL" id="MEA3568896.1"/>
    </source>
</evidence>
<evidence type="ECO:0000259" key="5">
    <source>
        <dbReference type="Pfam" id="PF00535"/>
    </source>
</evidence>
<gene>
    <name evidence="6" type="ORF">U9M73_02645</name>
</gene>
<proteinExistence type="inferred from homology"/>
<comment type="pathway">
    <text evidence="1">Cell wall biogenesis; cell wall polysaccharide biosynthesis.</text>
</comment>
<dbReference type="InterPro" id="IPR001173">
    <property type="entry name" value="Glyco_trans_2-like"/>
</dbReference>
<feature type="domain" description="Glycosyltransferase 2-like" evidence="5">
    <location>
        <begin position="9"/>
        <end position="170"/>
    </location>
</feature>
<dbReference type="PANTHER" id="PTHR43179:SF12">
    <property type="entry name" value="GALACTOFURANOSYLTRANSFERASE GLFT2"/>
    <property type="match status" value="1"/>
</dbReference>
<dbReference type="GO" id="GO:0016757">
    <property type="term" value="F:glycosyltransferase activity"/>
    <property type="evidence" value="ECO:0007669"/>
    <property type="project" value="UniProtKB-KW"/>
</dbReference>
<accession>A0ABU5PG77</accession>
<protein>
    <submittedName>
        <fullName evidence="6">Glycosyltransferase</fullName>
        <ecNumber evidence="6">2.4.-.-</ecNumber>
    </submittedName>
</protein>
<dbReference type="Pfam" id="PF00535">
    <property type="entry name" value="Glycos_transf_2"/>
    <property type="match status" value="1"/>
</dbReference>
<evidence type="ECO:0000313" key="7">
    <source>
        <dbReference type="Proteomes" id="UP001292216"/>
    </source>
</evidence>
<evidence type="ECO:0000256" key="2">
    <source>
        <dbReference type="ARBA" id="ARBA00006739"/>
    </source>
</evidence>
<keyword evidence="4 6" id="KW-0808">Transferase</keyword>
<dbReference type="RefSeq" id="WP_323076185.1">
    <property type="nucleotide sequence ID" value="NZ_CBCSKM010000016.1"/>
</dbReference>
<dbReference type="EMBL" id="JAYERP010000001">
    <property type="protein sequence ID" value="MEA3568896.1"/>
    <property type="molecule type" value="Genomic_DNA"/>
</dbReference>
<comment type="caution">
    <text evidence="6">The sequence shown here is derived from an EMBL/GenBank/DDBJ whole genome shotgun (WGS) entry which is preliminary data.</text>
</comment>
<dbReference type="InterPro" id="IPR029044">
    <property type="entry name" value="Nucleotide-diphossugar_trans"/>
</dbReference>
<keyword evidence="3 6" id="KW-0328">Glycosyltransferase</keyword>
<dbReference type="SUPFAM" id="SSF53448">
    <property type="entry name" value="Nucleotide-diphospho-sugar transferases"/>
    <property type="match status" value="1"/>
</dbReference>
<comment type="similarity">
    <text evidence="2">Belongs to the glycosyltransferase 2 family.</text>
</comment>
<organism evidence="6 7">
    <name type="scientific">Paenibacillus phoenicis</name>
    <dbReference type="NCBI Taxonomy" id="554117"/>
    <lineage>
        <taxon>Bacteria</taxon>
        <taxon>Bacillati</taxon>
        <taxon>Bacillota</taxon>
        <taxon>Bacilli</taxon>
        <taxon>Bacillales</taxon>
        <taxon>Paenibacillaceae</taxon>
        <taxon>Paenibacillus</taxon>
    </lineage>
</organism>
<evidence type="ECO:0000256" key="3">
    <source>
        <dbReference type="ARBA" id="ARBA00022676"/>
    </source>
</evidence>
<dbReference type="EC" id="2.4.-.-" evidence="6"/>
<name>A0ABU5PG77_9BACL</name>
<keyword evidence="7" id="KW-1185">Reference proteome</keyword>
<sequence>MSSSSTSVSIIIAVKNNGIDLYTTMESLKVSHTTLPYEVIIVDEGSIDGCCDFLMNYRFDRPIQRIKGEPGTSARNLGAAHARGDYLIFSGSHLYYDDGWMERLLEPLMQGQADAVSPAFEKSERSTAPAGKDVGGMIGLLRRYPIQSAGQNLDIPWLSWECFAVRHDTFREMEGMVDGFFGKDVETAEFSLRLWLQGGTCRIVPDVTLMQVFRQNFPYDNSREMWGVDLMTLANLHFGDELISVCREQVSQAFGGELLEADQLSQRALARKEKFASLRKRDAEWLFKRFGIHWKS</sequence>
<evidence type="ECO:0000256" key="1">
    <source>
        <dbReference type="ARBA" id="ARBA00004776"/>
    </source>
</evidence>
<evidence type="ECO:0000256" key="4">
    <source>
        <dbReference type="ARBA" id="ARBA00022679"/>
    </source>
</evidence>
<dbReference type="Gene3D" id="3.90.550.10">
    <property type="entry name" value="Spore Coat Polysaccharide Biosynthesis Protein SpsA, Chain A"/>
    <property type="match status" value="1"/>
</dbReference>
<dbReference type="PANTHER" id="PTHR43179">
    <property type="entry name" value="RHAMNOSYLTRANSFERASE WBBL"/>
    <property type="match status" value="1"/>
</dbReference>
<reference evidence="6 7" key="1">
    <citation type="submission" date="2023-12" db="EMBL/GenBank/DDBJ databases">
        <title>Whole genome sequencing of Paenibacillus phoenicis isolated from the Phoenix Mars Lander spacecraft assembly facility.</title>
        <authorList>
            <person name="Garcia A."/>
            <person name="Venkateswaran K."/>
        </authorList>
    </citation>
    <scope>NUCLEOTIDE SEQUENCE [LARGE SCALE GENOMIC DNA]</scope>
    <source>
        <strain evidence="6 7">3PO2SA</strain>
    </source>
</reference>